<accession>A0A2P2QDN5</accession>
<dbReference type="AlphaFoldDB" id="A0A2P2QDN5"/>
<proteinExistence type="predicted"/>
<name>A0A2P2QDN5_RHIMU</name>
<protein>
    <submittedName>
        <fullName evidence="1">Uncharacterized protein</fullName>
    </submittedName>
</protein>
<reference evidence="1" key="1">
    <citation type="submission" date="2018-02" db="EMBL/GenBank/DDBJ databases">
        <title>Rhizophora mucronata_Transcriptome.</title>
        <authorList>
            <person name="Meera S.P."/>
            <person name="Sreeshan A."/>
            <person name="Augustine A."/>
        </authorList>
    </citation>
    <scope>NUCLEOTIDE SEQUENCE</scope>
    <source>
        <tissue evidence="1">Leaf</tissue>
    </source>
</reference>
<evidence type="ECO:0000313" key="1">
    <source>
        <dbReference type="EMBL" id="MBX65101.1"/>
    </source>
</evidence>
<sequence length="25" mass="2917">MFCIWMSCLLAELSILPIVFSNTFH</sequence>
<dbReference type="EMBL" id="GGEC01084617">
    <property type="protein sequence ID" value="MBX65101.1"/>
    <property type="molecule type" value="Transcribed_RNA"/>
</dbReference>
<organism evidence="1">
    <name type="scientific">Rhizophora mucronata</name>
    <name type="common">Asiatic mangrove</name>
    <dbReference type="NCBI Taxonomy" id="61149"/>
    <lineage>
        <taxon>Eukaryota</taxon>
        <taxon>Viridiplantae</taxon>
        <taxon>Streptophyta</taxon>
        <taxon>Embryophyta</taxon>
        <taxon>Tracheophyta</taxon>
        <taxon>Spermatophyta</taxon>
        <taxon>Magnoliopsida</taxon>
        <taxon>eudicotyledons</taxon>
        <taxon>Gunneridae</taxon>
        <taxon>Pentapetalae</taxon>
        <taxon>rosids</taxon>
        <taxon>fabids</taxon>
        <taxon>Malpighiales</taxon>
        <taxon>Rhizophoraceae</taxon>
        <taxon>Rhizophora</taxon>
    </lineage>
</organism>